<dbReference type="FunFam" id="2.30.30.140:FF:000018">
    <property type="entry name" value="Serine/threonine-protein kinase 31"/>
    <property type="match status" value="1"/>
</dbReference>
<organism evidence="2 3">
    <name type="scientific">Glossina brevipalpis</name>
    <dbReference type="NCBI Taxonomy" id="37001"/>
    <lineage>
        <taxon>Eukaryota</taxon>
        <taxon>Metazoa</taxon>
        <taxon>Ecdysozoa</taxon>
        <taxon>Arthropoda</taxon>
        <taxon>Hexapoda</taxon>
        <taxon>Insecta</taxon>
        <taxon>Pterygota</taxon>
        <taxon>Neoptera</taxon>
        <taxon>Endopterygota</taxon>
        <taxon>Diptera</taxon>
        <taxon>Brachycera</taxon>
        <taxon>Muscomorpha</taxon>
        <taxon>Hippoboscoidea</taxon>
        <taxon>Glossinidae</taxon>
        <taxon>Glossina</taxon>
    </lineage>
</organism>
<reference evidence="3" key="1">
    <citation type="submission" date="2014-03" db="EMBL/GenBank/DDBJ databases">
        <authorList>
            <person name="Aksoy S."/>
            <person name="Warren W."/>
            <person name="Wilson R.K."/>
        </authorList>
    </citation>
    <scope>NUCLEOTIDE SEQUENCE [LARGE SCALE GENOMIC DNA]</scope>
    <source>
        <strain evidence="3">IAEA</strain>
    </source>
</reference>
<name>A0A1A9X0P4_9MUSC</name>
<sequence>MESKEDQMKTMHLMCQKEVEQLFSNLNKFVSDSEKSQRLLCNRLSKDVRDDDAFALIAFDRYMSQVGTILNMTRKFNIHLQLHTLGSAVFNTPEFSGNVSQTRMIQDFFQWSNAWMDQELDRYVGCCENLTLNGSNETTHDLDKTAVIKGKAIEAIASDASSIESTIDSNIFRPTRKVQFQSHNLPSGSALNVTLPLKNLDHFKEGCEFEASITYVQNYNELVFYICEMSDYHTLFELNSTIELEPIKRSLVENTVFCITQNKEETEERRECVWRAVMVSDKDADQRECVLLIDFGEIVSLTERTTFYRLPPKYQDIAPMAIKCVLDGIRDMDGFFNAHHEYCEMVLRANEFKIVQFRMSGRTEQMLHLVLLEPLANKLESSFYKTVGVNPFINLSSEDSCDDDRDPLPLPISFLKPSKCIEYTGKSDQMMITDQCLRITVTHMVNPVSFYAVIEDRNATKQRVNLFWPDNEVSALQKQIVPPKINDMLLSQYIKDGYWYRSKVIDIDQQKQMYKVFYIDFGNTETVPLCCLAKCTEELMQNPSQVARFRLANLVDNTANDEVRRQKAVDAIATAVLNQTTNVEVISRSDEETIVRFVERQFAHIPDMLLRLGVVQET</sequence>
<evidence type="ECO:0000313" key="3">
    <source>
        <dbReference type="Proteomes" id="UP000091820"/>
    </source>
</evidence>
<feature type="domain" description="Tudor" evidence="1">
    <location>
        <begin position="482"/>
        <end position="542"/>
    </location>
</feature>
<dbReference type="STRING" id="37001.A0A1A9X0P4"/>
<dbReference type="AlphaFoldDB" id="A0A1A9X0P4"/>
<dbReference type="PANTHER" id="PTHR16442:SF1">
    <property type="entry name" value="RING FINGER PROTEIN 17"/>
    <property type="match status" value="1"/>
</dbReference>
<evidence type="ECO:0000313" key="2">
    <source>
        <dbReference type="EnsemblMetazoa" id="GBRI039823-PA"/>
    </source>
</evidence>
<dbReference type="InterPro" id="IPR002999">
    <property type="entry name" value="Tudor"/>
</dbReference>
<dbReference type="GO" id="GO:0005737">
    <property type="term" value="C:cytoplasm"/>
    <property type="evidence" value="ECO:0007669"/>
    <property type="project" value="UniProtKB-ARBA"/>
</dbReference>
<protein>
    <submittedName>
        <fullName evidence="2">Tudor domain-containing protein</fullName>
    </submittedName>
</protein>
<reference evidence="2" key="2">
    <citation type="submission" date="2020-05" db="UniProtKB">
        <authorList>
            <consortium name="EnsemblMetazoa"/>
        </authorList>
    </citation>
    <scope>IDENTIFICATION</scope>
    <source>
        <strain evidence="2">IAEA</strain>
    </source>
</reference>
<keyword evidence="3" id="KW-1185">Reference proteome</keyword>
<dbReference type="Pfam" id="PF00567">
    <property type="entry name" value="TUDOR"/>
    <property type="match status" value="2"/>
</dbReference>
<dbReference type="Gene3D" id="2.40.50.90">
    <property type="match status" value="1"/>
</dbReference>
<accession>A0A1A9X0P4</accession>
<dbReference type="Proteomes" id="UP000091820">
    <property type="component" value="Unassembled WGS sequence"/>
</dbReference>
<dbReference type="VEuPathDB" id="VectorBase:GBRI039823"/>
<dbReference type="PROSITE" id="PS50304">
    <property type="entry name" value="TUDOR"/>
    <property type="match status" value="1"/>
</dbReference>
<dbReference type="PANTHER" id="PTHR16442">
    <property type="entry name" value="RING FINGER PROTEIN 17"/>
    <property type="match status" value="1"/>
</dbReference>
<dbReference type="SMART" id="SM00333">
    <property type="entry name" value="TUDOR"/>
    <property type="match status" value="2"/>
</dbReference>
<dbReference type="EnsemblMetazoa" id="GBRI039823-RA">
    <property type="protein sequence ID" value="GBRI039823-PA"/>
    <property type="gene ID" value="GBRI039823"/>
</dbReference>
<dbReference type="Gene3D" id="2.30.30.140">
    <property type="match status" value="1"/>
</dbReference>
<evidence type="ECO:0000259" key="1">
    <source>
        <dbReference type="PROSITE" id="PS50304"/>
    </source>
</evidence>
<proteinExistence type="predicted"/>
<dbReference type="InterPro" id="IPR035437">
    <property type="entry name" value="SNase_OB-fold_sf"/>
</dbReference>
<dbReference type="SUPFAM" id="SSF63748">
    <property type="entry name" value="Tudor/PWWP/MBT"/>
    <property type="match status" value="1"/>
</dbReference>